<comment type="caution">
    <text evidence="1">The sequence shown here is derived from an EMBL/GenBank/DDBJ whole genome shotgun (WGS) entry which is preliminary data.</text>
</comment>
<gene>
    <name evidence="1" type="ORF">DC094_18090</name>
</gene>
<dbReference type="RefSeq" id="WP_116688530.1">
    <property type="nucleotide sequence ID" value="NZ_CAWNYD010000010.1"/>
</dbReference>
<reference evidence="1 2" key="1">
    <citation type="submission" date="2018-04" db="EMBL/GenBank/DDBJ databases">
        <title>Thalassorhabdus spongiae gen. nov., sp. nov., isolated from a marine sponge in South-West Iceland.</title>
        <authorList>
            <person name="Knobloch S."/>
            <person name="Daussin A."/>
            <person name="Johannsson R."/>
            <person name="Marteinsson V.T."/>
        </authorList>
    </citation>
    <scope>NUCLEOTIDE SEQUENCE [LARGE SCALE GENOMIC DNA]</scope>
    <source>
        <strain evidence="1 2">Hp12</strain>
    </source>
</reference>
<evidence type="ECO:0000313" key="2">
    <source>
        <dbReference type="Proteomes" id="UP000244906"/>
    </source>
</evidence>
<dbReference type="EMBL" id="QDDL01000010">
    <property type="protein sequence ID" value="PVZ65393.1"/>
    <property type="molecule type" value="Genomic_DNA"/>
</dbReference>
<name>A0A2V1GPR3_9GAMM</name>
<dbReference type="Proteomes" id="UP000244906">
    <property type="component" value="Unassembled WGS sequence"/>
</dbReference>
<evidence type="ECO:0000313" key="1">
    <source>
        <dbReference type="EMBL" id="PVZ65393.1"/>
    </source>
</evidence>
<organism evidence="1 2">
    <name type="scientific">Pelagibaculum spongiae</name>
    <dbReference type="NCBI Taxonomy" id="2080658"/>
    <lineage>
        <taxon>Bacteria</taxon>
        <taxon>Pseudomonadati</taxon>
        <taxon>Pseudomonadota</taxon>
        <taxon>Gammaproteobacteria</taxon>
        <taxon>Oceanospirillales</taxon>
        <taxon>Pelagibaculum</taxon>
    </lineage>
</organism>
<protein>
    <submittedName>
        <fullName evidence="1">Uncharacterized protein</fullName>
    </submittedName>
</protein>
<keyword evidence="2" id="KW-1185">Reference proteome</keyword>
<dbReference type="AlphaFoldDB" id="A0A2V1GPR3"/>
<sequence>MFRFLILNLSRRLQLEETLLKYCSPVAISQGVMLYRGIGEAPEHEIIPKIQTENRLAMSASLLAYNGDVIFPRPFRTIGSVFRFEDLANRFGMICSGDGMTGMNSDEQSLANVYADEALQQTYEELPLEDVKQLLEKIVSNDFKNQFFQKFRGNEALVYLTDQDYQSSDLALFPRSSSSQSSIDQNIRIFCRAWNHLNIGTGKEFGVTIIDPIMGICKAKIGKEREFIEALATDVK</sequence>
<proteinExistence type="predicted"/>
<accession>A0A2V1GPR3</accession>